<dbReference type="InterPro" id="IPR001940">
    <property type="entry name" value="Peptidase_S1C"/>
</dbReference>
<accession>A0ABP7NH92</accession>
<feature type="transmembrane region" description="Helical" evidence="5">
    <location>
        <begin position="30"/>
        <end position="48"/>
    </location>
</feature>
<evidence type="ECO:0000256" key="1">
    <source>
        <dbReference type="ARBA" id="ARBA00004141"/>
    </source>
</evidence>
<dbReference type="PANTHER" id="PTHR43019:SF23">
    <property type="entry name" value="PROTEASE DO-LIKE 5, CHLOROPLASTIC"/>
    <property type="match status" value="1"/>
</dbReference>
<keyword evidence="6" id="KW-0645">Protease</keyword>
<evidence type="ECO:0000256" key="5">
    <source>
        <dbReference type="SAM" id="Phobius"/>
    </source>
</evidence>
<keyword evidence="6" id="KW-0378">Hydrolase</keyword>
<dbReference type="EMBL" id="BAAAZW010000001">
    <property type="protein sequence ID" value="GAA3947224.1"/>
    <property type="molecule type" value="Genomic_DNA"/>
</dbReference>
<dbReference type="InterPro" id="IPR009003">
    <property type="entry name" value="Peptidase_S1_PA"/>
</dbReference>
<dbReference type="GO" id="GO:0008233">
    <property type="term" value="F:peptidase activity"/>
    <property type="evidence" value="ECO:0007669"/>
    <property type="project" value="UniProtKB-KW"/>
</dbReference>
<dbReference type="SUPFAM" id="SSF50494">
    <property type="entry name" value="Trypsin-like serine proteases"/>
    <property type="match status" value="1"/>
</dbReference>
<evidence type="ECO:0000313" key="6">
    <source>
        <dbReference type="EMBL" id="GAA3947224.1"/>
    </source>
</evidence>
<organism evidence="6 7">
    <name type="scientific">Gordonia caeni</name>
    <dbReference type="NCBI Taxonomy" id="1007097"/>
    <lineage>
        <taxon>Bacteria</taxon>
        <taxon>Bacillati</taxon>
        <taxon>Actinomycetota</taxon>
        <taxon>Actinomycetes</taxon>
        <taxon>Mycobacteriales</taxon>
        <taxon>Gordoniaceae</taxon>
        <taxon>Gordonia</taxon>
    </lineage>
</organism>
<dbReference type="InterPro" id="IPR047680">
    <property type="entry name" value="MarP-like"/>
</dbReference>
<evidence type="ECO:0000313" key="7">
    <source>
        <dbReference type="Proteomes" id="UP001418444"/>
    </source>
</evidence>
<keyword evidence="4 5" id="KW-0472">Membrane</keyword>
<dbReference type="NCBIfam" id="NF033740">
    <property type="entry name" value="MarP_fam_protase"/>
    <property type="match status" value="1"/>
</dbReference>
<dbReference type="RefSeq" id="WP_344779304.1">
    <property type="nucleotide sequence ID" value="NZ_BAAAZW010000001.1"/>
</dbReference>
<reference evidence="7" key="1">
    <citation type="journal article" date="2019" name="Int. J. Syst. Evol. Microbiol.">
        <title>The Global Catalogue of Microorganisms (GCM) 10K type strain sequencing project: providing services to taxonomists for standard genome sequencing and annotation.</title>
        <authorList>
            <consortium name="The Broad Institute Genomics Platform"/>
            <consortium name="The Broad Institute Genome Sequencing Center for Infectious Disease"/>
            <person name="Wu L."/>
            <person name="Ma J."/>
        </authorList>
    </citation>
    <scope>NUCLEOTIDE SEQUENCE [LARGE SCALE GENOMIC DNA]</scope>
    <source>
        <strain evidence="7">JCM 16923</strain>
    </source>
</reference>
<evidence type="ECO:0000256" key="3">
    <source>
        <dbReference type="ARBA" id="ARBA00022989"/>
    </source>
</evidence>
<gene>
    <name evidence="6" type="primary">marP</name>
    <name evidence="6" type="ORF">GCM10022231_00010</name>
</gene>
<dbReference type="Pfam" id="PF02674">
    <property type="entry name" value="Colicin_V"/>
    <property type="match status" value="1"/>
</dbReference>
<keyword evidence="7" id="KW-1185">Reference proteome</keyword>
<dbReference type="Proteomes" id="UP001418444">
    <property type="component" value="Unassembled WGS sequence"/>
</dbReference>
<comment type="subcellular location">
    <subcellularLocation>
        <location evidence="1">Membrane</location>
        <topology evidence="1">Multi-pass membrane protein</topology>
    </subcellularLocation>
</comment>
<sequence length="401" mass="41480">MSGALWVDLIVLAVAGLAAASGYRQGAAASVLAFVGVVIGVLAGILLVPHVVDGIDDPRARLVSAVALLIVLVIIGEVSGMVIGRAARSGLNSLRLRRVDSLVGAVVQFIAICVAAWLLAIPIREAATQNSFVQAVGDSKVVGAVDRVAPQWMRQLPGDFTALLDSSGIKQVISPFGEAEVATVEAPDEQLDSSAAAARVRPSVIKILGVARDCGQALEGSGFVISPERVMTNAHVVAGTDEVAIETPGGDRYDATVVWFNARNDVAVLDVPGLTAPALDFANAPASSGADAIILGYPEDGPFTVTPVRVRNTVNLVGPDIYQSPQEVKRQVYTVRGTVRSGNSGGPMIAPDGSVLGVVFGASENIADDTGFVLTAQQVESDVTGSERRQRAASTAQCLSR</sequence>
<evidence type="ECO:0000256" key="4">
    <source>
        <dbReference type="ARBA" id="ARBA00023136"/>
    </source>
</evidence>
<keyword evidence="2 5" id="KW-0812">Transmembrane</keyword>
<protein>
    <submittedName>
        <fullName evidence="6">Acid resistance serine protease MarP</fullName>
    </submittedName>
</protein>
<dbReference type="GO" id="GO:0006508">
    <property type="term" value="P:proteolysis"/>
    <property type="evidence" value="ECO:0007669"/>
    <property type="project" value="UniProtKB-KW"/>
</dbReference>
<dbReference type="PANTHER" id="PTHR43019">
    <property type="entry name" value="SERINE ENDOPROTEASE DEGS"/>
    <property type="match status" value="1"/>
</dbReference>
<dbReference type="Pfam" id="PF13365">
    <property type="entry name" value="Trypsin_2"/>
    <property type="match status" value="1"/>
</dbReference>
<evidence type="ECO:0000256" key="2">
    <source>
        <dbReference type="ARBA" id="ARBA00022692"/>
    </source>
</evidence>
<keyword evidence="3 5" id="KW-1133">Transmembrane helix</keyword>
<dbReference type="InterPro" id="IPR003825">
    <property type="entry name" value="Colicin-V_CvpA"/>
</dbReference>
<proteinExistence type="predicted"/>
<feature type="transmembrane region" description="Helical" evidence="5">
    <location>
        <begin position="102"/>
        <end position="121"/>
    </location>
</feature>
<dbReference type="Gene3D" id="2.40.10.10">
    <property type="entry name" value="Trypsin-like serine proteases"/>
    <property type="match status" value="2"/>
</dbReference>
<dbReference type="InterPro" id="IPR043504">
    <property type="entry name" value="Peptidase_S1_PA_chymotrypsin"/>
</dbReference>
<name>A0ABP7NH92_9ACTN</name>
<comment type="caution">
    <text evidence="6">The sequence shown here is derived from an EMBL/GenBank/DDBJ whole genome shotgun (WGS) entry which is preliminary data.</text>
</comment>
<feature type="transmembrane region" description="Helical" evidence="5">
    <location>
        <begin position="60"/>
        <end position="82"/>
    </location>
</feature>
<dbReference type="PRINTS" id="PR00834">
    <property type="entry name" value="PROTEASES2C"/>
</dbReference>